<reference evidence="6 7" key="1">
    <citation type="submission" date="2024-11" db="EMBL/GenBank/DDBJ databases">
        <title>Chromosome-level genome assembly of Eucalyptus globulus Labill. provides insights into its genome evolution.</title>
        <authorList>
            <person name="Li X."/>
        </authorList>
    </citation>
    <scope>NUCLEOTIDE SEQUENCE [LARGE SCALE GENOMIC DNA]</scope>
    <source>
        <strain evidence="6">CL2024</strain>
        <tissue evidence="6">Fresh tender leaves</tissue>
    </source>
</reference>
<evidence type="ECO:0000313" key="6">
    <source>
        <dbReference type="EMBL" id="KAL3746822.1"/>
    </source>
</evidence>
<evidence type="ECO:0000313" key="7">
    <source>
        <dbReference type="Proteomes" id="UP001634007"/>
    </source>
</evidence>
<keyword evidence="3" id="KW-0611">Plant defense</keyword>
<dbReference type="Gene3D" id="3.80.10.10">
    <property type="entry name" value="Ribonuclease Inhibitor"/>
    <property type="match status" value="4"/>
</dbReference>
<dbReference type="Proteomes" id="UP001634007">
    <property type="component" value="Unassembled WGS sequence"/>
</dbReference>
<dbReference type="SUPFAM" id="SSF52058">
    <property type="entry name" value="L domain-like"/>
    <property type="match status" value="2"/>
</dbReference>
<dbReference type="PANTHER" id="PTHR11017">
    <property type="entry name" value="LEUCINE-RICH REPEAT-CONTAINING PROTEIN"/>
    <property type="match status" value="1"/>
</dbReference>
<dbReference type="Pfam" id="PF23598">
    <property type="entry name" value="LRR_14"/>
    <property type="match status" value="1"/>
</dbReference>
<comment type="caution">
    <text evidence="6">The sequence shown here is derived from an EMBL/GenBank/DDBJ whole genome shotgun (WGS) entry which is preliminary data.</text>
</comment>
<keyword evidence="2" id="KW-0677">Repeat</keyword>
<name>A0ABD3L5I6_EUCGL</name>
<dbReference type="Gene3D" id="1.10.8.430">
    <property type="entry name" value="Helical domain of apoptotic protease-activating factors"/>
    <property type="match status" value="1"/>
</dbReference>
<dbReference type="InterPro" id="IPR058192">
    <property type="entry name" value="WHD_ROQ1-like"/>
</dbReference>
<dbReference type="Pfam" id="PF23282">
    <property type="entry name" value="WHD_ROQ1"/>
    <property type="match status" value="1"/>
</dbReference>
<evidence type="ECO:0000256" key="1">
    <source>
        <dbReference type="ARBA" id="ARBA00022614"/>
    </source>
</evidence>
<dbReference type="GO" id="GO:0006952">
    <property type="term" value="P:defense response"/>
    <property type="evidence" value="ECO:0007669"/>
    <property type="project" value="UniProtKB-KW"/>
</dbReference>
<dbReference type="InterPro" id="IPR027417">
    <property type="entry name" value="P-loop_NTPase"/>
</dbReference>
<dbReference type="Gene3D" id="3.40.50.300">
    <property type="entry name" value="P-loop containing nucleotide triphosphate hydrolases"/>
    <property type="match status" value="1"/>
</dbReference>
<proteinExistence type="predicted"/>
<evidence type="ECO:0000256" key="4">
    <source>
        <dbReference type="SAM" id="MobiDB-lite"/>
    </source>
</evidence>
<dbReference type="Pfam" id="PF01582">
    <property type="entry name" value="TIR"/>
    <property type="match status" value="1"/>
</dbReference>
<dbReference type="InterPro" id="IPR055414">
    <property type="entry name" value="LRR_R13L4/SHOC2-like"/>
</dbReference>
<sequence length="1571" mass="179680">MANSEDGSSSDASRASRGEYQVFLNFKGPNTHHGFTNFLYHGLVDAGVHVLRDGDELCIGEVIGGSLLRAINNSTIYILIFFWTYTSSKWCPREFAHIVNNTSMSDGKKSIILIFLDVEREDVKLKTPQYSDTLLEHMSKFPDEVKAWRKALPEVDEIKEWNVKRTKVSTIKLVVKKVLEKLELKQKSLTKHLLGLDDRVKHMTELLDVNHCDVRLIGIYGMGGIGKTTLAKVVFNELFLHFGKCCSFLEDVRESMSTKDGIVQLQKKLMSDIVDSRCAEGVKDSEQGMRKTREILGTKKVLVVLDDADNKDHIKKLIGNNSLHSGSRIIITTRNKTIMEDKGFKSKIILYEMLKMDDALALQLFCCHAFDRDFPLDGYDALSSEIVSSTGGLPLAVEVIGSLLNGRDKAFWKETVIKLRNVPAEEILKKLKISYDDLDKCQQEIFLDIACFFVNEKKTDAIYMWDDCKFFPMTGIEVLTNRCLIKILDNDKFWMHDQLIDMGRHIVRQESFSDLGKRSRLKDNVQALRIDEMNSSIEITNGEFERLPNLRFLKLCNGTYAEDFAKCPSKLRWISWQPPFQDSRDVGYFAKYRSKSRWISCPPLPDSRDAGYLAKCRSKLRQISWRPPLQDIRANHMYLDHLVVFKLGENRFANDSKAWDLIKRAQNLKVLSLSWCQGITTIPNFSKCLGLERLTVAYCNNLKRIESFGDLLSLFKLKIVNCKGLANMPKDIGALVKLERLSLRGCYGLRELPGSLGNLPSLIGLDLSGTSISKLPKSIEKLKSLNILHFANTNDSIQQFPSGISTLINLKELDLSMQHGMTGEIPIEIRALSSLRILNLERTGICKIPRTINMLHHLQTLNLLSCDRIEELPELPTSLTHLLLKSVSLRLVPNLSSLTNLVKLQLRDGSLEGSGLHLITGCSLRWIGRLSRLKILNLNLLDVPAPLELASLSHLKFLELEGLDLKSLMQLPSSHLRLRNLSNLKINWCKVEDIPLDGLPKLEEIAVHNCELLKRFSIGSELTKLRHVLVTDCPKLVKLQVVGLSKSLEHLSIQKCESLRRIGGLSYLKNLEILEIRWCEVLLHVEGLDELESLKSLDVLRCPSLGSLINASCTYIPDACVVNIRECGDFIKASGRPVGRMSLKRYIEGTLLCKVRHLERPFAIIFHLGVKKPSEWSHCFGGIKRENKNVTPDSVTYKGLIADVKGFGFRLKRMWYERPGEYCNLLTEIKSDEQVKGMVQLASKRRSIHLYVEGGVDSEWEGEYDDEMMKMLRDEWAVKTDVYSDEDGPERDVSNDGTSSVDDFQSKSGNFECFEATGNRRQMRDKRIGHSGNVIGGKTTFMENRKKEKDESGELADQNDVRSNCQRCEGDEHHEISCKAKRMKGTFLLVIQAEEVGLDVLQAQEGTSQKEAKQGYDFNFKKQQRFEVGYGHSFYFRKGHGIKFRERHGFKFPKQSDFEFWKGRRFILRKGRNFEFRKGQGFEFTERKGQVRKGTNFEFKNGHNFEFRKGCNENGHELDSRYGQRFFKSTKQRDFEYRKEQRFNLRKGCNCELRKEDDFVPEGAWLKWARI</sequence>
<feature type="region of interest" description="Disordered" evidence="4">
    <location>
        <begin position="1283"/>
        <end position="1303"/>
    </location>
</feature>
<protein>
    <recommendedName>
        <fullName evidence="5">TIR domain-containing protein</fullName>
    </recommendedName>
</protein>
<dbReference type="SUPFAM" id="SSF52540">
    <property type="entry name" value="P-loop containing nucleoside triphosphate hydrolases"/>
    <property type="match status" value="1"/>
</dbReference>
<dbReference type="InterPro" id="IPR032675">
    <property type="entry name" value="LRR_dom_sf"/>
</dbReference>
<dbReference type="InterPro" id="IPR044974">
    <property type="entry name" value="Disease_R_plants"/>
</dbReference>
<gene>
    <name evidence="6" type="ORF">ACJRO7_015720</name>
</gene>
<dbReference type="SMART" id="SM00255">
    <property type="entry name" value="TIR"/>
    <property type="match status" value="1"/>
</dbReference>
<organism evidence="6 7">
    <name type="scientific">Eucalyptus globulus</name>
    <name type="common">Tasmanian blue gum</name>
    <dbReference type="NCBI Taxonomy" id="34317"/>
    <lineage>
        <taxon>Eukaryota</taxon>
        <taxon>Viridiplantae</taxon>
        <taxon>Streptophyta</taxon>
        <taxon>Embryophyta</taxon>
        <taxon>Tracheophyta</taxon>
        <taxon>Spermatophyta</taxon>
        <taxon>Magnoliopsida</taxon>
        <taxon>eudicotyledons</taxon>
        <taxon>Gunneridae</taxon>
        <taxon>Pentapetalae</taxon>
        <taxon>rosids</taxon>
        <taxon>malvids</taxon>
        <taxon>Myrtales</taxon>
        <taxon>Myrtaceae</taxon>
        <taxon>Myrtoideae</taxon>
        <taxon>Eucalypteae</taxon>
        <taxon>Eucalyptus</taxon>
    </lineage>
</organism>
<dbReference type="InterPro" id="IPR002182">
    <property type="entry name" value="NB-ARC"/>
</dbReference>
<dbReference type="Pfam" id="PF00931">
    <property type="entry name" value="NB-ARC"/>
    <property type="match status" value="1"/>
</dbReference>
<evidence type="ECO:0000259" key="5">
    <source>
        <dbReference type="PROSITE" id="PS50104"/>
    </source>
</evidence>
<dbReference type="InterPro" id="IPR035897">
    <property type="entry name" value="Toll_tir_struct_dom_sf"/>
</dbReference>
<dbReference type="PANTHER" id="PTHR11017:SF570">
    <property type="entry name" value="DISEASE RESISTANCE PROTEIN (TIR-NBS CLASS)-RELATED"/>
    <property type="match status" value="1"/>
</dbReference>
<evidence type="ECO:0000256" key="2">
    <source>
        <dbReference type="ARBA" id="ARBA00022737"/>
    </source>
</evidence>
<dbReference type="PRINTS" id="PR00364">
    <property type="entry name" value="DISEASERSIST"/>
</dbReference>
<dbReference type="Gene3D" id="3.40.50.10140">
    <property type="entry name" value="Toll/interleukin-1 receptor homology (TIR) domain"/>
    <property type="match status" value="1"/>
</dbReference>
<accession>A0ABD3L5I6</accession>
<dbReference type="EMBL" id="JBJKBG010000003">
    <property type="protein sequence ID" value="KAL3746822.1"/>
    <property type="molecule type" value="Genomic_DNA"/>
</dbReference>
<dbReference type="PROSITE" id="PS50104">
    <property type="entry name" value="TIR"/>
    <property type="match status" value="1"/>
</dbReference>
<dbReference type="InterPro" id="IPR000157">
    <property type="entry name" value="TIR_dom"/>
</dbReference>
<dbReference type="InterPro" id="IPR042197">
    <property type="entry name" value="Apaf_helical"/>
</dbReference>
<keyword evidence="1" id="KW-0433">Leucine-rich repeat</keyword>
<dbReference type="GO" id="GO:0051707">
    <property type="term" value="P:response to other organism"/>
    <property type="evidence" value="ECO:0007669"/>
    <property type="project" value="UniProtKB-ARBA"/>
</dbReference>
<dbReference type="SUPFAM" id="SSF52200">
    <property type="entry name" value="Toll/Interleukin receptor TIR domain"/>
    <property type="match status" value="1"/>
</dbReference>
<evidence type="ECO:0000256" key="3">
    <source>
        <dbReference type="ARBA" id="ARBA00022821"/>
    </source>
</evidence>
<keyword evidence="7" id="KW-1185">Reference proteome</keyword>
<feature type="domain" description="TIR" evidence="5">
    <location>
        <begin position="18"/>
        <end position="182"/>
    </location>
</feature>